<gene>
    <name evidence="1" type="ORF">ESY86_19950</name>
</gene>
<dbReference type="AlphaFoldDB" id="A0A5C6ZB10"/>
<accession>A0A5C6ZB10</accession>
<dbReference type="RefSeq" id="WP_147088473.1">
    <property type="nucleotide sequence ID" value="NZ_VORM01000053.1"/>
</dbReference>
<dbReference type="Proteomes" id="UP000321578">
    <property type="component" value="Unassembled WGS sequence"/>
</dbReference>
<name>A0A5C6ZB10_9FLAO</name>
<keyword evidence="2" id="KW-1185">Reference proteome</keyword>
<dbReference type="OrthoDB" id="1493966at2"/>
<organism evidence="1 2">
    <name type="scientific">Subsaximicrobium wynnwilliamsii</name>
    <dbReference type="NCBI Taxonomy" id="291179"/>
    <lineage>
        <taxon>Bacteria</taxon>
        <taxon>Pseudomonadati</taxon>
        <taxon>Bacteroidota</taxon>
        <taxon>Flavobacteriia</taxon>
        <taxon>Flavobacteriales</taxon>
        <taxon>Flavobacteriaceae</taxon>
        <taxon>Subsaximicrobium</taxon>
    </lineage>
</organism>
<dbReference type="PROSITE" id="PS51257">
    <property type="entry name" value="PROKAR_LIPOPROTEIN"/>
    <property type="match status" value="1"/>
</dbReference>
<reference evidence="1 2" key="1">
    <citation type="submission" date="2019-08" db="EMBL/GenBank/DDBJ databases">
        <title>Genomes of Subsaximicrobium wynnwilliamsii strains.</title>
        <authorList>
            <person name="Bowman J.P."/>
        </authorList>
    </citation>
    <scope>NUCLEOTIDE SEQUENCE [LARGE SCALE GENOMIC DNA]</scope>
    <source>
        <strain evidence="1 2">2-80-2</strain>
    </source>
</reference>
<proteinExistence type="predicted"/>
<evidence type="ECO:0000313" key="2">
    <source>
        <dbReference type="Proteomes" id="UP000321578"/>
    </source>
</evidence>
<sequence>MKMNNILNPIRLFAFLLIFTFITSCNFGNEKDNSKNSVGVSTSSEQETVSDSIIQFLIASAVKDFHSHNPPTAIDFRKIEIGYLLSSKNDTTFILCGEFLSEEEKEWNKFATMKTDGYEQHLGLQSLPYCQEANFVLTNNNLLAVELKNKLTAMKEQN</sequence>
<evidence type="ECO:0000313" key="1">
    <source>
        <dbReference type="EMBL" id="TXD86554.1"/>
    </source>
</evidence>
<comment type="caution">
    <text evidence="1">The sequence shown here is derived from an EMBL/GenBank/DDBJ whole genome shotgun (WGS) entry which is preliminary data.</text>
</comment>
<protein>
    <submittedName>
        <fullName evidence="1">Uncharacterized protein</fullName>
    </submittedName>
</protein>
<dbReference type="EMBL" id="VORO01000052">
    <property type="protein sequence ID" value="TXD86554.1"/>
    <property type="molecule type" value="Genomic_DNA"/>
</dbReference>